<sequence length="74" mass="8296">MNYPLRYAYVISDLGIEIAKADLPSAGPNANLTGMRKVWGAYCKPIRVGNYLYNAESRPDLWARASPVNHLTNR</sequence>
<evidence type="ECO:0000313" key="2">
    <source>
        <dbReference type="Proteomes" id="UP001459105"/>
    </source>
</evidence>
<dbReference type="EMBL" id="PP438412">
    <property type="protein sequence ID" value="XAI95437.1"/>
    <property type="molecule type" value="Genomic_DNA"/>
</dbReference>
<accession>A0AAX4QG90</accession>
<protein>
    <submittedName>
        <fullName evidence="1">Uncharacterized protein</fullName>
    </submittedName>
</protein>
<organism evidence="1 2">
    <name type="scientific">Microcystis phage Mvi-JY20</name>
    <dbReference type="NCBI Taxonomy" id="3128146"/>
    <lineage>
        <taxon>Viruses</taxon>
        <taxon>Duplodnaviria</taxon>
        <taxon>Heunggongvirae</taxon>
        <taxon>Uroviricota</taxon>
        <taxon>Caudoviricetes</taxon>
    </lineage>
</organism>
<evidence type="ECO:0000313" key="1">
    <source>
        <dbReference type="EMBL" id="XAI95437.1"/>
    </source>
</evidence>
<dbReference type="Proteomes" id="UP001459105">
    <property type="component" value="Segment"/>
</dbReference>
<reference evidence="1" key="1">
    <citation type="submission" date="2024-03" db="EMBL/GenBank/DDBJ databases">
        <authorList>
            <person name="Lin W."/>
            <person name="Li D."/>
            <person name="Tong Y."/>
        </authorList>
    </citation>
    <scope>NUCLEOTIDE SEQUENCE</scope>
</reference>
<name>A0AAX4QG90_9CAUD</name>
<proteinExistence type="predicted"/>